<proteinExistence type="predicted"/>
<evidence type="ECO:0000256" key="2">
    <source>
        <dbReference type="SAM" id="Phobius"/>
    </source>
</evidence>
<dbReference type="Proteomes" id="UP000623461">
    <property type="component" value="Unassembled WGS sequence"/>
</dbReference>
<organism evidence="3 4">
    <name type="scientific">Terrabacter tumescens</name>
    <dbReference type="NCBI Taxonomy" id="60443"/>
    <lineage>
        <taxon>Bacteria</taxon>
        <taxon>Bacillati</taxon>
        <taxon>Actinomycetota</taxon>
        <taxon>Actinomycetes</taxon>
        <taxon>Micrococcales</taxon>
        <taxon>Intrasporangiaceae</taxon>
        <taxon>Terrabacter</taxon>
    </lineage>
</organism>
<comment type="caution">
    <text evidence="3">The sequence shown here is derived from an EMBL/GenBank/DDBJ whole genome shotgun (WGS) entry which is preliminary data.</text>
</comment>
<feature type="region of interest" description="Disordered" evidence="1">
    <location>
        <begin position="153"/>
        <end position="180"/>
    </location>
</feature>
<feature type="transmembrane region" description="Helical" evidence="2">
    <location>
        <begin position="20"/>
        <end position="40"/>
    </location>
</feature>
<evidence type="ECO:0000256" key="1">
    <source>
        <dbReference type="SAM" id="MobiDB-lite"/>
    </source>
</evidence>
<feature type="transmembrane region" description="Helical" evidence="2">
    <location>
        <begin position="52"/>
        <end position="75"/>
    </location>
</feature>
<evidence type="ECO:0008006" key="5">
    <source>
        <dbReference type="Google" id="ProtNLM"/>
    </source>
</evidence>
<keyword evidence="2" id="KW-0812">Transmembrane</keyword>
<keyword evidence="4" id="KW-1185">Reference proteome</keyword>
<name>A0ABQ2I9X8_9MICO</name>
<sequence length="180" mass="17649">MPTDPKRDRDPYTWRPGRGFAGGAVTGVWFAVLLAILTGVVDALGSGWRVGLVGLVGAELLGTLVVGVPVLTLVGGAVRSAPRAVTVGAYAAGALVARLLVGRALGSAVGLAADTGQQVAVLAALCVLAAVVAALVTTRARLPRTSGRLACRAGGQPAEGGVPGPSAAPAPASRYLAGGP</sequence>
<gene>
    <name evidence="3" type="ORF">GCM10009721_32740</name>
</gene>
<evidence type="ECO:0000313" key="4">
    <source>
        <dbReference type="Proteomes" id="UP000623461"/>
    </source>
</evidence>
<protein>
    <recommendedName>
        <fullName evidence="5">Major facilitator superfamily (MFS) profile domain-containing protein</fullName>
    </recommendedName>
</protein>
<reference evidence="4" key="1">
    <citation type="journal article" date="2019" name="Int. J. Syst. Evol. Microbiol.">
        <title>The Global Catalogue of Microorganisms (GCM) 10K type strain sequencing project: providing services to taxonomists for standard genome sequencing and annotation.</title>
        <authorList>
            <consortium name="The Broad Institute Genomics Platform"/>
            <consortium name="The Broad Institute Genome Sequencing Center for Infectious Disease"/>
            <person name="Wu L."/>
            <person name="Ma J."/>
        </authorList>
    </citation>
    <scope>NUCLEOTIDE SEQUENCE [LARGE SCALE GENOMIC DNA]</scope>
    <source>
        <strain evidence="4">JCM 1365</strain>
    </source>
</reference>
<feature type="transmembrane region" description="Helical" evidence="2">
    <location>
        <begin position="119"/>
        <end position="138"/>
    </location>
</feature>
<dbReference type="EMBL" id="BMNZ01000006">
    <property type="protein sequence ID" value="GGN02927.1"/>
    <property type="molecule type" value="Genomic_DNA"/>
</dbReference>
<evidence type="ECO:0000313" key="3">
    <source>
        <dbReference type="EMBL" id="GGN02927.1"/>
    </source>
</evidence>
<accession>A0ABQ2I9X8</accession>
<keyword evidence="2" id="KW-0472">Membrane</keyword>
<feature type="transmembrane region" description="Helical" evidence="2">
    <location>
        <begin position="87"/>
        <end position="113"/>
    </location>
</feature>
<dbReference type="RefSeq" id="WP_030200264.1">
    <property type="nucleotide sequence ID" value="NZ_BMNZ01000006.1"/>
</dbReference>
<keyword evidence="2" id="KW-1133">Transmembrane helix</keyword>